<keyword evidence="1 5" id="KW-0597">Phosphoprotein</keyword>
<keyword evidence="3" id="KW-0238">DNA-binding</keyword>
<name>A0A0P9DHZ8_9CHLR</name>
<keyword evidence="2" id="KW-0805">Transcription regulation</keyword>
<dbReference type="InterPro" id="IPR058245">
    <property type="entry name" value="NreC/VraR/RcsB-like_REC"/>
</dbReference>
<dbReference type="SUPFAM" id="SSF46894">
    <property type="entry name" value="C-terminal effector domain of the bipartite response regulators"/>
    <property type="match status" value="1"/>
</dbReference>
<evidence type="ECO:0000256" key="2">
    <source>
        <dbReference type="ARBA" id="ARBA00023015"/>
    </source>
</evidence>
<proteinExistence type="predicted"/>
<evidence type="ECO:0000259" key="6">
    <source>
        <dbReference type="PROSITE" id="PS50043"/>
    </source>
</evidence>
<evidence type="ECO:0000313" key="8">
    <source>
        <dbReference type="EMBL" id="KPV49529.1"/>
    </source>
</evidence>
<dbReference type="CDD" id="cd06170">
    <property type="entry name" value="LuxR_C_like"/>
    <property type="match status" value="1"/>
</dbReference>
<protein>
    <submittedName>
        <fullName evidence="8">LuxR family transcriptional regulator</fullName>
    </submittedName>
</protein>
<evidence type="ECO:0000256" key="5">
    <source>
        <dbReference type="PROSITE-ProRule" id="PRU00169"/>
    </source>
</evidence>
<dbReference type="Pfam" id="PF00072">
    <property type="entry name" value="Response_reg"/>
    <property type="match status" value="1"/>
</dbReference>
<dbReference type="GO" id="GO:0006355">
    <property type="term" value="P:regulation of DNA-templated transcription"/>
    <property type="evidence" value="ECO:0007669"/>
    <property type="project" value="InterPro"/>
</dbReference>
<dbReference type="PRINTS" id="PR00038">
    <property type="entry name" value="HTHLUXR"/>
</dbReference>
<dbReference type="InterPro" id="IPR000792">
    <property type="entry name" value="Tscrpt_reg_LuxR_C"/>
</dbReference>
<dbReference type="PROSITE" id="PS00622">
    <property type="entry name" value="HTH_LUXR_1"/>
    <property type="match status" value="1"/>
</dbReference>
<evidence type="ECO:0000259" key="7">
    <source>
        <dbReference type="PROSITE" id="PS50110"/>
    </source>
</evidence>
<dbReference type="SMART" id="SM00448">
    <property type="entry name" value="REC"/>
    <property type="match status" value="1"/>
</dbReference>
<dbReference type="PANTHER" id="PTHR43214">
    <property type="entry name" value="TWO-COMPONENT RESPONSE REGULATOR"/>
    <property type="match status" value="1"/>
</dbReference>
<feature type="domain" description="HTH luxR-type" evidence="6">
    <location>
        <begin position="157"/>
        <end position="222"/>
    </location>
</feature>
<dbReference type="InterPro" id="IPR001789">
    <property type="entry name" value="Sig_transdc_resp-reg_receiver"/>
</dbReference>
<dbReference type="AlphaFoldDB" id="A0A0P9DHZ8"/>
<dbReference type="EMBL" id="LJCR01001910">
    <property type="protein sequence ID" value="KPV49529.1"/>
    <property type="molecule type" value="Genomic_DNA"/>
</dbReference>
<dbReference type="GO" id="GO:0000160">
    <property type="term" value="P:phosphorelay signal transduction system"/>
    <property type="evidence" value="ECO:0007669"/>
    <property type="project" value="InterPro"/>
</dbReference>
<evidence type="ECO:0000313" key="9">
    <source>
        <dbReference type="Proteomes" id="UP000050509"/>
    </source>
</evidence>
<dbReference type="SUPFAM" id="SSF52172">
    <property type="entry name" value="CheY-like"/>
    <property type="match status" value="1"/>
</dbReference>
<dbReference type="InterPro" id="IPR011006">
    <property type="entry name" value="CheY-like_superfamily"/>
</dbReference>
<organism evidence="8 9">
    <name type="scientific">Kouleothrix aurantiaca</name>
    <dbReference type="NCBI Taxonomy" id="186479"/>
    <lineage>
        <taxon>Bacteria</taxon>
        <taxon>Bacillati</taxon>
        <taxon>Chloroflexota</taxon>
        <taxon>Chloroflexia</taxon>
        <taxon>Chloroflexales</taxon>
        <taxon>Roseiflexineae</taxon>
        <taxon>Roseiflexaceae</taxon>
        <taxon>Kouleothrix</taxon>
    </lineage>
</organism>
<dbReference type="InterPro" id="IPR016032">
    <property type="entry name" value="Sig_transdc_resp-reg_C-effctor"/>
</dbReference>
<feature type="domain" description="Response regulatory" evidence="7">
    <location>
        <begin position="6"/>
        <end position="122"/>
    </location>
</feature>
<dbReference type="PROSITE" id="PS50110">
    <property type="entry name" value="RESPONSE_REGULATORY"/>
    <property type="match status" value="1"/>
</dbReference>
<keyword evidence="4" id="KW-0804">Transcription</keyword>
<comment type="caution">
    <text evidence="8">The sequence shown here is derived from an EMBL/GenBank/DDBJ whole genome shotgun (WGS) entry which is preliminary data.</text>
</comment>
<reference evidence="8 9" key="1">
    <citation type="submission" date="2015-09" db="EMBL/GenBank/DDBJ databases">
        <title>Draft genome sequence of Kouleothrix aurantiaca JCM 19913.</title>
        <authorList>
            <person name="Hemp J."/>
        </authorList>
    </citation>
    <scope>NUCLEOTIDE SEQUENCE [LARGE SCALE GENOMIC DNA]</scope>
    <source>
        <strain evidence="8 9">COM-B</strain>
    </source>
</reference>
<dbReference type="Pfam" id="PF00196">
    <property type="entry name" value="GerE"/>
    <property type="match status" value="1"/>
</dbReference>
<sequence length="238" mass="26548">MGTRIRVLIIDDHPLFRQGIRWSLEEVGDMEVVGEAENGQEAIKLAERLMPDVVLVDINLPGLNGLEVARVIKRREPRIAMIVLSVYEDDEQLFQAIKVGAAAYSSKDVHPTALISMIRDVSRGRYLINESVLAKPHVATRVLHQFRELASTEDEQTSALFAPLTSREIEILDCIARGLSNKEIANELSISGQTVKNHITSILSKLQVNDRTMAVIYAIKKGWIKMGYDTATNHHVVG</sequence>
<gene>
    <name evidence="8" type="ORF">SE17_32090</name>
</gene>
<dbReference type="Gene3D" id="3.40.50.2300">
    <property type="match status" value="1"/>
</dbReference>
<evidence type="ECO:0000256" key="4">
    <source>
        <dbReference type="ARBA" id="ARBA00023163"/>
    </source>
</evidence>
<dbReference type="InterPro" id="IPR039420">
    <property type="entry name" value="WalR-like"/>
</dbReference>
<accession>A0A0P9DHZ8</accession>
<dbReference type="Proteomes" id="UP000050509">
    <property type="component" value="Unassembled WGS sequence"/>
</dbReference>
<keyword evidence="9" id="KW-1185">Reference proteome</keyword>
<dbReference type="PANTHER" id="PTHR43214:SF24">
    <property type="entry name" value="TRANSCRIPTIONAL REGULATORY PROTEIN NARL-RELATED"/>
    <property type="match status" value="1"/>
</dbReference>
<dbReference type="PROSITE" id="PS50043">
    <property type="entry name" value="HTH_LUXR_2"/>
    <property type="match status" value="1"/>
</dbReference>
<evidence type="ECO:0000256" key="1">
    <source>
        <dbReference type="ARBA" id="ARBA00022553"/>
    </source>
</evidence>
<evidence type="ECO:0000256" key="3">
    <source>
        <dbReference type="ARBA" id="ARBA00023125"/>
    </source>
</evidence>
<dbReference type="SMART" id="SM00421">
    <property type="entry name" value="HTH_LUXR"/>
    <property type="match status" value="1"/>
</dbReference>
<dbReference type="GO" id="GO:0003677">
    <property type="term" value="F:DNA binding"/>
    <property type="evidence" value="ECO:0007669"/>
    <property type="project" value="UniProtKB-KW"/>
</dbReference>
<feature type="modified residue" description="4-aspartylphosphate" evidence="5">
    <location>
        <position position="57"/>
    </location>
</feature>
<dbReference type="CDD" id="cd17535">
    <property type="entry name" value="REC_NarL-like"/>
    <property type="match status" value="1"/>
</dbReference>